<keyword evidence="2" id="KW-1185">Reference proteome</keyword>
<name>A0A2T0BNS2_9CLOT</name>
<evidence type="ECO:0000313" key="2">
    <source>
        <dbReference type="Proteomes" id="UP000237798"/>
    </source>
</evidence>
<dbReference type="AlphaFoldDB" id="A0A2T0BNS2"/>
<protein>
    <submittedName>
        <fullName evidence="1">Uncharacterized protein</fullName>
    </submittedName>
</protein>
<reference evidence="1 2" key="1">
    <citation type="submission" date="2018-03" db="EMBL/GenBank/DDBJ databases">
        <title>Genome sequence of Clostridium luticellarii DSM 29923.</title>
        <authorList>
            <person name="Poehlein A."/>
            <person name="Daniel R."/>
        </authorList>
    </citation>
    <scope>NUCLEOTIDE SEQUENCE [LARGE SCALE GENOMIC DNA]</scope>
    <source>
        <strain evidence="1 2">DSM 29923</strain>
    </source>
</reference>
<dbReference type="RefSeq" id="WP_106009018.1">
    <property type="nucleotide sequence ID" value="NZ_PVXP01000015.1"/>
</dbReference>
<proteinExistence type="predicted"/>
<dbReference type="Proteomes" id="UP000237798">
    <property type="component" value="Unassembled WGS sequence"/>
</dbReference>
<dbReference type="EMBL" id="PVXP01000015">
    <property type="protein sequence ID" value="PRR85513.1"/>
    <property type="molecule type" value="Genomic_DNA"/>
</dbReference>
<gene>
    <name evidence="1" type="ORF">CLLU_14340</name>
</gene>
<evidence type="ECO:0000313" key="1">
    <source>
        <dbReference type="EMBL" id="PRR85513.1"/>
    </source>
</evidence>
<comment type="caution">
    <text evidence="1">The sequence shown here is derived from an EMBL/GenBank/DDBJ whole genome shotgun (WGS) entry which is preliminary data.</text>
</comment>
<sequence length="386" mass="45350">MAWYYGTYSCGHEGRVNIIGPMKFREYKKERAFEGMCPDCWEKYKQGEHEKANKEAAEKAKEMELPKLEGTEKQVPWANTIRQKFIDSFIENEITKREFSILEFECSGFRKVVKDISDIKNIAYWCIENVTKAHEWIENQGSVMIAAYFREALKSPEERAKEEAEREEKRQLELEATVFPEKKVTEAVVKIKYTKKKIWACFEKNEDFRLLVKSLGYSWEDGVWERSIGETTGYAEDRAAELGNKLLNAGFPIRIMDEKVRNNAINGIYEQECKRWIKYKPKEDRLVIKWKGYNDNLYSVSKSIPGAYWDSGMCLKVNHYKEVEDFAKLYEFKFTTAARKAIEDHKEKMKEIETINPKEVKEEEPKNGLEEILNSSSDIIEDLKDD</sequence>
<accession>A0A2T0BNS2</accession>
<dbReference type="OrthoDB" id="2667318at2"/>
<organism evidence="1 2">
    <name type="scientific">Clostridium luticellarii</name>
    <dbReference type="NCBI Taxonomy" id="1691940"/>
    <lineage>
        <taxon>Bacteria</taxon>
        <taxon>Bacillati</taxon>
        <taxon>Bacillota</taxon>
        <taxon>Clostridia</taxon>
        <taxon>Eubacteriales</taxon>
        <taxon>Clostridiaceae</taxon>
        <taxon>Clostridium</taxon>
    </lineage>
</organism>